<dbReference type="Proteomes" id="UP001623330">
    <property type="component" value="Unassembled WGS sequence"/>
</dbReference>
<protein>
    <submittedName>
        <fullName evidence="2">SWR1-complex protein 7</fullName>
    </submittedName>
</protein>
<gene>
    <name evidence="2" type="ORF">RNJ44_03472</name>
</gene>
<feature type="signal peptide" evidence="1">
    <location>
        <begin position="1"/>
        <end position="24"/>
    </location>
</feature>
<feature type="chain" id="PRO_5046577999" evidence="1">
    <location>
        <begin position="25"/>
        <end position="126"/>
    </location>
</feature>
<evidence type="ECO:0000313" key="2">
    <source>
        <dbReference type="EMBL" id="KAL3233432.1"/>
    </source>
</evidence>
<keyword evidence="1" id="KW-0732">Signal</keyword>
<comment type="caution">
    <text evidence="2">The sequence shown here is derived from an EMBL/GenBank/DDBJ whole genome shotgun (WGS) entry which is preliminary data.</text>
</comment>
<reference evidence="2 3" key="1">
    <citation type="submission" date="2024-05" db="EMBL/GenBank/DDBJ databases">
        <title>Long read based assembly of the Candida bracarensis genome reveals expanded adhesin content.</title>
        <authorList>
            <person name="Marcet-Houben M."/>
            <person name="Ksiezopolska E."/>
            <person name="Gabaldon T."/>
        </authorList>
    </citation>
    <scope>NUCLEOTIDE SEQUENCE [LARGE SCALE GENOMIC DNA]</scope>
    <source>
        <strain evidence="2 3">CBM6</strain>
    </source>
</reference>
<dbReference type="InterPro" id="IPR020195">
    <property type="entry name" value="SWR1_Swc7"/>
</dbReference>
<evidence type="ECO:0000313" key="3">
    <source>
        <dbReference type="Proteomes" id="UP001623330"/>
    </source>
</evidence>
<dbReference type="EMBL" id="JBEVYD010000004">
    <property type="protein sequence ID" value="KAL3233432.1"/>
    <property type="molecule type" value="Genomic_DNA"/>
</dbReference>
<dbReference type="Pfam" id="PF17330">
    <property type="entry name" value="SWC7"/>
    <property type="match status" value="1"/>
</dbReference>
<organism evidence="2 3">
    <name type="scientific">Nakaseomyces bracarensis</name>
    <dbReference type="NCBI Taxonomy" id="273131"/>
    <lineage>
        <taxon>Eukaryota</taxon>
        <taxon>Fungi</taxon>
        <taxon>Dikarya</taxon>
        <taxon>Ascomycota</taxon>
        <taxon>Saccharomycotina</taxon>
        <taxon>Saccharomycetes</taxon>
        <taxon>Saccharomycetales</taxon>
        <taxon>Saccharomycetaceae</taxon>
        <taxon>Nakaseomyces</taxon>
    </lineage>
</organism>
<keyword evidence="3" id="KW-1185">Reference proteome</keyword>
<evidence type="ECO:0000256" key="1">
    <source>
        <dbReference type="SAM" id="SignalP"/>
    </source>
</evidence>
<name>A0ABR4NX38_9SACH</name>
<proteinExistence type="predicted"/>
<sequence>MTYGSNMVLLVLQIILQHQHSLVGRDKDLDIKKLMAEPVIDAEVLTKCQNHTMIKMYAPELAKITLRNLRFLVEEWFASVPELRREDVTLVTLANHYYALRISEIEDDLPKIRNETKAIINTYTQT</sequence>
<accession>A0ABR4NX38</accession>